<dbReference type="Gene3D" id="3.30.70.1820">
    <property type="entry name" value="L1 transposable element, RRM domain"/>
    <property type="match status" value="1"/>
</dbReference>
<accession>A0AAV7V9D3</accession>
<evidence type="ECO:0000256" key="1">
    <source>
        <dbReference type="SAM" id="MobiDB-lite"/>
    </source>
</evidence>
<protein>
    <submittedName>
        <fullName evidence="2">Uncharacterized protein</fullName>
    </submittedName>
</protein>
<dbReference type="Proteomes" id="UP001066276">
    <property type="component" value="Chromosome 2_1"/>
</dbReference>
<keyword evidence="3" id="KW-1185">Reference proteome</keyword>
<proteinExistence type="predicted"/>
<name>A0AAV7V9D3_PLEWA</name>
<comment type="caution">
    <text evidence="2">The sequence shown here is derived from an EMBL/GenBank/DDBJ whole genome shotgun (WGS) entry which is preliminary data.</text>
</comment>
<organism evidence="2 3">
    <name type="scientific">Pleurodeles waltl</name>
    <name type="common">Iberian ribbed newt</name>
    <dbReference type="NCBI Taxonomy" id="8319"/>
    <lineage>
        <taxon>Eukaryota</taxon>
        <taxon>Metazoa</taxon>
        <taxon>Chordata</taxon>
        <taxon>Craniata</taxon>
        <taxon>Vertebrata</taxon>
        <taxon>Euteleostomi</taxon>
        <taxon>Amphibia</taxon>
        <taxon>Batrachia</taxon>
        <taxon>Caudata</taxon>
        <taxon>Salamandroidea</taxon>
        <taxon>Salamandridae</taxon>
        <taxon>Pleurodelinae</taxon>
        <taxon>Pleurodeles</taxon>
    </lineage>
</organism>
<dbReference type="EMBL" id="JANPWB010000003">
    <property type="protein sequence ID" value="KAJ1198183.1"/>
    <property type="molecule type" value="Genomic_DNA"/>
</dbReference>
<sequence>MAKWRQRAGYRTPLPLGWGDPPDTGHRLEGRSGGMVHHNREEAGRGDLLWDKKLRPTVRPYPSIQSHNLTDPEQVATMERILQEITAVNRRLEDMSTAITSLTYALRYSRLPASSNRTGALNIDHEDHVHTVLDKDQELLFLCSKLTDLEERSRRDNIRFFGIPEHAEGTETSSFLRAILPIMTDIAFNPPLEFQRAH</sequence>
<evidence type="ECO:0000313" key="2">
    <source>
        <dbReference type="EMBL" id="KAJ1198183.1"/>
    </source>
</evidence>
<evidence type="ECO:0000313" key="3">
    <source>
        <dbReference type="Proteomes" id="UP001066276"/>
    </source>
</evidence>
<reference evidence="2" key="1">
    <citation type="journal article" date="2022" name="bioRxiv">
        <title>Sequencing and chromosome-scale assembly of the giantPleurodeles waltlgenome.</title>
        <authorList>
            <person name="Brown T."/>
            <person name="Elewa A."/>
            <person name="Iarovenko S."/>
            <person name="Subramanian E."/>
            <person name="Araus A.J."/>
            <person name="Petzold A."/>
            <person name="Susuki M."/>
            <person name="Suzuki K.-i.T."/>
            <person name="Hayashi T."/>
            <person name="Toyoda A."/>
            <person name="Oliveira C."/>
            <person name="Osipova E."/>
            <person name="Leigh N.D."/>
            <person name="Simon A."/>
            <person name="Yun M.H."/>
        </authorList>
    </citation>
    <scope>NUCLEOTIDE SEQUENCE</scope>
    <source>
        <strain evidence="2">20211129_DDA</strain>
        <tissue evidence="2">Liver</tissue>
    </source>
</reference>
<gene>
    <name evidence="2" type="ORF">NDU88_002027</name>
</gene>
<feature type="region of interest" description="Disordered" evidence="1">
    <location>
        <begin position="1"/>
        <end position="40"/>
    </location>
</feature>
<dbReference type="AlphaFoldDB" id="A0AAV7V9D3"/>